<dbReference type="EMBL" id="CP002584">
    <property type="protein sequence ID" value="ADZ80318.1"/>
    <property type="molecule type" value="Genomic_DNA"/>
</dbReference>
<dbReference type="HOGENOM" id="CLU_075562_0_0_10"/>
<dbReference type="PANTHER" id="PTHR12526:SF627">
    <property type="entry name" value="D-RHAMNOSYLTRANSFERASE WBPZ"/>
    <property type="match status" value="1"/>
</dbReference>
<sequence>MQIISQKPLRILTWHIHGSYLYYLSQVPCQFYLPVMSDRPEGYGGRSGTFKWGDNVYEVPVSELKDMDFDCILFQSRKNYLEDQYEILDERQRLLPKIYLEHDPPREVPTDTRHIVDDPEVLLIHVTHFNNLMWYNNRTPTRVIQHGVLIPKDVNYTGVLEKGVVVINGIAKRGRRLGYDIFKQVQKYVPLDLIGMESEVAGGLGEIAPPELPSFISKYRFFFNPIRYTSLGLAVCESMMVGLPIIGLATTEMAMTVDNGKSGYIHTDVSYLINKMQLLLDDPLHAKKLGDNARETAIQNFGMDRFIRDWLDAFELVIEKSMQLRQSNQTNY</sequence>
<dbReference type="PANTHER" id="PTHR12526">
    <property type="entry name" value="GLYCOSYLTRANSFERASE"/>
    <property type="match status" value="1"/>
</dbReference>
<dbReference type="AlphaFoldDB" id="F4C5Y9"/>
<proteinExistence type="predicted"/>
<dbReference type="PATRIC" id="fig|743722.3.peg.4040"/>
<protein>
    <submittedName>
        <fullName evidence="1">Glycosyl transferase group 1</fullName>
    </submittedName>
</protein>
<keyword evidence="1" id="KW-0808">Transferase</keyword>
<name>F4C5Y9_SPHS2</name>
<dbReference type="SUPFAM" id="SSF53756">
    <property type="entry name" value="UDP-Glycosyltransferase/glycogen phosphorylase"/>
    <property type="match status" value="1"/>
</dbReference>
<organism evidence="1">
    <name type="scientific">Sphingobacterium sp. (strain 21)</name>
    <dbReference type="NCBI Taxonomy" id="743722"/>
    <lineage>
        <taxon>Bacteria</taxon>
        <taxon>Pseudomonadati</taxon>
        <taxon>Bacteroidota</taxon>
        <taxon>Sphingobacteriia</taxon>
        <taxon>Sphingobacteriales</taxon>
        <taxon>Sphingobacteriaceae</taxon>
        <taxon>Sphingobacterium</taxon>
    </lineage>
</organism>
<dbReference type="OrthoDB" id="9794513at2"/>
<evidence type="ECO:0000313" key="1">
    <source>
        <dbReference type="EMBL" id="ADZ80318.1"/>
    </source>
</evidence>
<reference evidence="1" key="1">
    <citation type="submission" date="2011-03" db="EMBL/GenBank/DDBJ databases">
        <title>Complete sequence of Sphingobacterium sp. 21.</title>
        <authorList>
            <consortium name="US DOE Joint Genome Institute"/>
            <person name="Lucas S."/>
            <person name="Copeland A."/>
            <person name="Lapidus A."/>
            <person name="Cheng J.-F."/>
            <person name="Goodwin L."/>
            <person name="Pitluck S."/>
            <person name="Davenport K."/>
            <person name="Detter J.C."/>
            <person name="Han C."/>
            <person name="Tapia R."/>
            <person name="Land M."/>
            <person name="Hauser L."/>
            <person name="Kyrpides N."/>
            <person name="Ivanova N."/>
            <person name="Ovchinnikova G."/>
            <person name="Pagani I."/>
            <person name="Siebers A.K."/>
            <person name="Allgaier M."/>
            <person name="Thelen M.P."/>
            <person name="Hugenholtz P."/>
            <person name="Woyke T."/>
        </authorList>
    </citation>
    <scope>NUCLEOTIDE SEQUENCE</scope>
    <source>
        <strain evidence="1">21</strain>
    </source>
</reference>
<dbReference type="STRING" id="743722.Sph21_3782"/>
<gene>
    <name evidence="1" type="ordered locus">Sph21_3782</name>
</gene>
<dbReference type="KEGG" id="shg:Sph21_3782"/>
<dbReference type="Gene3D" id="3.40.50.2000">
    <property type="entry name" value="Glycogen Phosphorylase B"/>
    <property type="match status" value="1"/>
</dbReference>
<dbReference type="eggNOG" id="COG0438">
    <property type="taxonomic scope" value="Bacteria"/>
</dbReference>
<dbReference type="CDD" id="cd03801">
    <property type="entry name" value="GT4_PimA-like"/>
    <property type="match status" value="1"/>
</dbReference>
<dbReference type="Pfam" id="PF13692">
    <property type="entry name" value="Glyco_trans_1_4"/>
    <property type="match status" value="1"/>
</dbReference>
<dbReference type="GO" id="GO:0016740">
    <property type="term" value="F:transferase activity"/>
    <property type="evidence" value="ECO:0007669"/>
    <property type="project" value="UniProtKB-KW"/>
</dbReference>
<accession>F4C5Y9</accession>